<dbReference type="EMBL" id="AEAG01003286">
    <property type="protein sequence ID" value="EGH27071.1"/>
    <property type="molecule type" value="Genomic_DNA"/>
</dbReference>
<evidence type="ECO:0000313" key="2">
    <source>
        <dbReference type="Proteomes" id="UP000003465"/>
    </source>
</evidence>
<gene>
    <name evidence="1" type="ORF">PSYMO_38508</name>
</gene>
<feature type="non-terminal residue" evidence="1">
    <location>
        <position position="33"/>
    </location>
</feature>
<evidence type="ECO:0000313" key="1">
    <source>
        <dbReference type="EMBL" id="EGH27071.1"/>
    </source>
</evidence>
<sequence length="33" mass="3429">ADPRQVADLALARLPASSNSFSLANKEISVVST</sequence>
<comment type="caution">
    <text evidence="1">The sequence shown here is derived from an EMBL/GenBank/DDBJ whole genome shotgun (WGS) entry which is preliminary data.</text>
</comment>
<name>A0A656GNG8_PSEA0</name>
<reference evidence="1 2" key="1">
    <citation type="journal article" date="2011" name="PLoS Pathog.">
        <title>Dynamic evolution of pathogenicity revealed by sequencing and comparative genomics of 19 Pseudomonas syringae isolates.</title>
        <authorList>
            <person name="Baltrus D.A."/>
            <person name="Nishimura M.T."/>
            <person name="Romanchuk A."/>
            <person name="Chang J.H."/>
            <person name="Mukhtar M.S."/>
            <person name="Cherkis K."/>
            <person name="Roach J."/>
            <person name="Grant S.R."/>
            <person name="Jones C.D."/>
            <person name="Dangl J.L."/>
        </authorList>
    </citation>
    <scope>NUCLEOTIDE SEQUENCE [LARGE SCALE GENOMIC DNA]</scope>
    <source>
        <strain evidence="1 2">301020</strain>
    </source>
</reference>
<dbReference type="AlphaFoldDB" id="A0A656GNG8"/>
<proteinExistence type="predicted"/>
<dbReference type="Proteomes" id="UP000003465">
    <property type="component" value="Unassembled WGS sequence"/>
</dbReference>
<organism evidence="1 2">
    <name type="scientific">Pseudomonas amygdali pv. mori str. 301020</name>
    <dbReference type="NCBI Taxonomy" id="629261"/>
    <lineage>
        <taxon>Bacteria</taxon>
        <taxon>Pseudomonadati</taxon>
        <taxon>Pseudomonadota</taxon>
        <taxon>Gammaproteobacteria</taxon>
        <taxon>Pseudomonadales</taxon>
        <taxon>Pseudomonadaceae</taxon>
        <taxon>Pseudomonas</taxon>
        <taxon>Pseudomonas amygdali</taxon>
    </lineage>
</organism>
<protein>
    <submittedName>
        <fullName evidence="1">Uncharacterized protein</fullName>
    </submittedName>
</protein>
<feature type="non-terminal residue" evidence="1">
    <location>
        <position position="1"/>
    </location>
</feature>
<accession>A0A656GNG8</accession>